<organism evidence="2 3">
    <name type="scientific">Candidatus Schekmanbacteria bacterium RBG_16_38_10</name>
    <dbReference type="NCBI Taxonomy" id="1817879"/>
    <lineage>
        <taxon>Bacteria</taxon>
        <taxon>Candidatus Schekmaniibacteriota</taxon>
    </lineage>
</organism>
<reference evidence="2 3" key="1">
    <citation type="journal article" date="2016" name="Nat. Commun.">
        <title>Thousands of microbial genomes shed light on interconnected biogeochemical processes in an aquifer system.</title>
        <authorList>
            <person name="Anantharaman K."/>
            <person name="Brown C.T."/>
            <person name="Hug L.A."/>
            <person name="Sharon I."/>
            <person name="Castelle C.J."/>
            <person name="Probst A.J."/>
            <person name="Thomas B.C."/>
            <person name="Singh A."/>
            <person name="Wilkins M.J."/>
            <person name="Karaoz U."/>
            <person name="Brodie E.L."/>
            <person name="Williams K.H."/>
            <person name="Hubbard S.S."/>
            <person name="Banfield J.F."/>
        </authorList>
    </citation>
    <scope>NUCLEOTIDE SEQUENCE [LARGE SCALE GENOMIC DNA]</scope>
</reference>
<dbReference type="AlphaFoldDB" id="A0A1F7S0S6"/>
<proteinExistence type="predicted"/>
<evidence type="ECO:0000256" key="1">
    <source>
        <dbReference type="SAM" id="Phobius"/>
    </source>
</evidence>
<accession>A0A1F7S0S6</accession>
<feature type="transmembrane region" description="Helical" evidence="1">
    <location>
        <begin position="109"/>
        <end position="126"/>
    </location>
</feature>
<evidence type="ECO:0000313" key="3">
    <source>
        <dbReference type="Proteomes" id="UP000178797"/>
    </source>
</evidence>
<dbReference type="Proteomes" id="UP000178797">
    <property type="component" value="Unassembled WGS sequence"/>
</dbReference>
<keyword evidence="1" id="KW-0812">Transmembrane</keyword>
<keyword evidence="1" id="KW-0472">Membrane</keyword>
<protein>
    <submittedName>
        <fullName evidence="2">Uncharacterized protein</fullName>
    </submittedName>
</protein>
<gene>
    <name evidence="2" type="ORF">A2W05_05685</name>
</gene>
<name>A0A1F7S0S6_9BACT</name>
<sequence length="312" mass="35647">MTTTRWLGYVQGTNRGKAFVRMKISNAALTGDFFFKDVIYGTAAAKIKGRLNDSQITANLFDFVFAKPLPLEPQTGQISMTIAEDNSEISGAWATDIGTHGQCHLFKINFFRVMPIFVPLLYRIFLLIKRGLIANLKYLYLVFSLLVMITSATSVLKEKIGLTETIILIIPLIFLFRNEIKNFFIITGLKKIGPVEFQEQSIVPLGINQETISRFVQEYAELFPLFVYLNQFFVPRTKALLRILATGPSITRETFDQYARMLGIEENNIQVTYDVLLNRCLQIDPNGLIGVTEIGRRFLEFESRFNQLFPLR</sequence>
<keyword evidence="1" id="KW-1133">Transmembrane helix</keyword>
<dbReference type="EMBL" id="MGDE01000037">
    <property type="protein sequence ID" value="OGL47412.1"/>
    <property type="molecule type" value="Genomic_DNA"/>
</dbReference>
<feature type="transmembrane region" description="Helical" evidence="1">
    <location>
        <begin position="162"/>
        <end position="180"/>
    </location>
</feature>
<comment type="caution">
    <text evidence="2">The sequence shown here is derived from an EMBL/GenBank/DDBJ whole genome shotgun (WGS) entry which is preliminary data.</text>
</comment>
<feature type="transmembrane region" description="Helical" evidence="1">
    <location>
        <begin position="138"/>
        <end position="156"/>
    </location>
</feature>
<evidence type="ECO:0000313" key="2">
    <source>
        <dbReference type="EMBL" id="OGL47412.1"/>
    </source>
</evidence>